<dbReference type="SUPFAM" id="SSF51735">
    <property type="entry name" value="NAD(P)-binding Rossmann-fold domains"/>
    <property type="match status" value="1"/>
</dbReference>
<sequence length="362" mass="39195">MSDKLPFVLGCSVPLSSAAEEKLKSSFKGFHYHPNKPDSPAKFTKEELSEIEFFFTTGRGLPVSSLDELPKLKHIQLASAGSDAAQRSEAIAAYKEKAGQEQAISLSTASGTHVLSIPNYAVAMVIALYHQLPRMITRAKDEKRWLEEEECDRDGQAYYARSLHGRTAGLLGYGALGRETARLLKAHGMKIIAANTSGKASSQDGYVIPGTGDKDGSIPEQYYSTKDSKSLEKFLKQSDVLICSLPGTPDTKYFLNKERLALLPPNAVLVNVGRGSLIPSDDLLAALDAPKGLFGAALDVTDPEPLPANHPLWSHPKVVITPHTSGNTEGEMDIAAEIALYNAKKLAKGEAVINRVKFDRGY</sequence>
<dbReference type="EMBL" id="KV700125">
    <property type="protein sequence ID" value="OCF34383.1"/>
    <property type="molecule type" value="Genomic_DNA"/>
</dbReference>
<dbReference type="Proteomes" id="UP000092666">
    <property type="component" value="Unassembled WGS sequence"/>
</dbReference>
<dbReference type="FunFam" id="3.40.50.720:FF:000363">
    <property type="entry name" value="D-isomer specific 2-hydroxyacid dehydrogenase"/>
    <property type="match status" value="1"/>
</dbReference>
<dbReference type="PANTHER" id="PTHR43333:SF1">
    <property type="entry name" value="D-ISOMER SPECIFIC 2-HYDROXYACID DEHYDROGENASE NAD-BINDING DOMAIN-CONTAINING PROTEIN"/>
    <property type="match status" value="1"/>
</dbReference>
<dbReference type="GO" id="GO:0016491">
    <property type="term" value="F:oxidoreductase activity"/>
    <property type="evidence" value="ECO:0007669"/>
    <property type="project" value="UniProtKB-KW"/>
</dbReference>
<protein>
    <submittedName>
        <fullName evidence="4">Oxidoreductase</fullName>
    </submittedName>
</protein>
<gene>
    <name evidence="4" type="ORF">I316_03897</name>
</gene>
<dbReference type="InterPro" id="IPR006140">
    <property type="entry name" value="D-isomer_DH_NAD-bd"/>
</dbReference>
<evidence type="ECO:0000256" key="1">
    <source>
        <dbReference type="ARBA" id="ARBA00023002"/>
    </source>
</evidence>
<reference evidence="4 5" key="1">
    <citation type="submission" date="2013-07" db="EMBL/GenBank/DDBJ databases">
        <title>The Genome Sequence of Cryptococcus heveanensis BCC8398.</title>
        <authorList>
            <consortium name="The Broad Institute Genome Sequencing Platform"/>
            <person name="Cuomo C."/>
            <person name="Litvintseva A."/>
            <person name="Chen Y."/>
            <person name="Heitman J."/>
            <person name="Sun S."/>
            <person name="Springer D."/>
            <person name="Dromer F."/>
            <person name="Young S.K."/>
            <person name="Zeng Q."/>
            <person name="Gargeya S."/>
            <person name="Fitzgerald M."/>
            <person name="Abouelleil A."/>
            <person name="Alvarado L."/>
            <person name="Berlin A.M."/>
            <person name="Chapman S.B."/>
            <person name="Dewar J."/>
            <person name="Goldberg J."/>
            <person name="Griggs A."/>
            <person name="Gujja S."/>
            <person name="Hansen M."/>
            <person name="Howarth C."/>
            <person name="Imamovic A."/>
            <person name="Larimer J."/>
            <person name="McCowan C."/>
            <person name="Murphy C."/>
            <person name="Pearson M."/>
            <person name="Priest M."/>
            <person name="Roberts A."/>
            <person name="Saif S."/>
            <person name="Shea T."/>
            <person name="Sykes S."/>
            <person name="Wortman J."/>
            <person name="Nusbaum C."/>
            <person name="Birren B."/>
        </authorList>
    </citation>
    <scope>NUCLEOTIDE SEQUENCE [LARGE SCALE GENOMIC DNA]</scope>
    <source>
        <strain evidence="4 5">BCC8398</strain>
    </source>
</reference>
<keyword evidence="1" id="KW-0560">Oxidoreductase</keyword>
<evidence type="ECO:0000313" key="5">
    <source>
        <dbReference type="Proteomes" id="UP000092666"/>
    </source>
</evidence>
<proteinExistence type="predicted"/>
<name>A0A1B9GTP0_9TREE</name>
<organism evidence="4 5">
    <name type="scientific">Kwoniella heveanensis BCC8398</name>
    <dbReference type="NCBI Taxonomy" id="1296120"/>
    <lineage>
        <taxon>Eukaryota</taxon>
        <taxon>Fungi</taxon>
        <taxon>Dikarya</taxon>
        <taxon>Basidiomycota</taxon>
        <taxon>Agaricomycotina</taxon>
        <taxon>Tremellomycetes</taxon>
        <taxon>Tremellales</taxon>
        <taxon>Cryptococcaceae</taxon>
        <taxon>Kwoniella</taxon>
    </lineage>
</organism>
<keyword evidence="5" id="KW-1185">Reference proteome</keyword>
<accession>A0A1B9GTP0</accession>
<dbReference type="Gene3D" id="3.40.50.720">
    <property type="entry name" value="NAD(P)-binding Rossmann-like Domain"/>
    <property type="match status" value="2"/>
</dbReference>
<dbReference type="AlphaFoldDB" id="A0A1B9GTP0"/>
<reference evidence="5" key="2">
    <citation type="submission" date="2013-12" db="EMBL/GenBank/DDBJ databases">
        <title>Evolution of pathogenesis and genome organization in the Tremellales.</title>
        <authorList>
            <person name="Cuomo C."/>
            <person name="Litvintseva A."/>
            <person name="Heitman J."/>
            <person name="Chen Y."/>
            <person name="Sun S."/>
            <person name="Springer D."/>
            <person name="Dromer F."/>
            <person name="Young S."/>
            <person name="Zeng Q."/>
            <person name="Chapman S."/>
            <person name="Gujja S."/>
            <person name="Saif S."/>
            <person name="Birren B."/>
        </authorList>
    </citation>
    <scope>NUCLEOTIDE SEQUENCE [LARGE SCALE GENOMIC DNA]</scope>
    <source>
        <strain evidence="5">BCC8398</strain>
    </source>
</reference>
<dbReference type="GO" id="GO:0051287">
    <property type="term" value="F:NAD binding"/>
    <property type="evidence" value="ECO:0007669"/>
    <property type="project" value="InterPro"/>
</dbReference>
<evidence type="ECO:0000259" key="3">
    <source>
        <dbReference type="Pfam" id="PF02826"/>
    </source>
</evidence>
<dbReference type="STRING" id="1296120.A0A1B9GTP0"/>
<keyword evidence="2" id="KW-0520">NAD</keyword>
<evidence type="ECO:0000313" key="4">
    <source>
        <dbReference type="EMBL" id="OCF34383.1"/>
    </source>
</evidence>
<dbReference type="OrthoDB" id="298012at2759"/>
<feature type="domain" description="D-isomer specific 2-hydroxyacid dehydrogenase NAD-binding" evidence="3">
    <location>
        <begin position="123"/>
        <end position="325"/>
    </location>
</feature>
<dbReference type="Pfam" id="PF02826">
    <property type="entry name" value="2-Hacid_dh_C"/>
    <property type="match status" value="1"/>
</dbReference>
<evidence type="ECO:0000256" key="2">
    <source>
        <dbReference type="ARBA" id="ARBA00023027"/>
    </source>
</evidence>
<dbReference type="PANTHER" id="PTHR43333">
    <property type="entry name" value="2-HACID_DH_C DOMAIN-CONTAINING PROTEIN"/>
    <property type="match status" value="1"/>
</dbReference>
<dbReference type="InterPro" id="IPR036291">
    <property type="entry name" value="NAD(P)-bd_dom_sf"/>
</dbReference>